<dbReference type="Proteomes" id="UP000029492">
    <property type="component" value="Chromosome"/>
</dbReference>
<sequence length="53" mass="5747">MPQRLSTPMALHIGESRITGAAVFARLASRLGRPADRPPRCGDVCEPRATDML</sequence>
<dbReference type="HOGENOM" id="CLU_3063363_0_0_5"/>
<keyword evidence="2" id="KW-1185">Reference proteome</keyword>
<dbReference type="EMBL" id="CP003811">
    <property type="protein sequence ID" value="AIQ93684.1"/>
    <property type="molecule type" value="Genomic_DNA"/>
</dbReference>
<organism evidence="1 2">
    <name type="scientific">Methylobacterium oryzae CBMB20</name>
    <dbReference type="NCBI Taxonomy" id="693986"/>
    <lineage>
        <taxon>Bacteria</taxon>
        <taxon>Pseudomonadati</taxon>
        <taxon>Pseudomonadota</taxon>
        <taxon>Alphaproteobacteria</taxon>
        <taxon>Hyphomicrobiales</taxon>
        <taxon>Methylobacteriaceae</taxon>
        <taxon>Methylobacterium</taxon>
    </lineage>
</organism>
<dbReference type="KEGG" id="mor:MOC_5929"/>
<name>A0A089QGF0_9HYPH</name>
<gene>
    <name evidence="1" type="ORF">MOC_5929</name>
</gene>
<evidence type="ECO:0000313" key="2">
    <source>
        <dbReference type="Proteomes" id="UP000029492"/>
    </source>
</evidence>
<protein>
    <submittedName>
        <fullName evidence="1">Protein of unassigned function</fullName>
    </submittedName>
</protein>
<dbReference type="STRING" id="693986.MOC_5929"/>
<evidence type="ECO:0000313" key="1">
    <source>
        <dbReference type="EMBL" id="AIQ93684.1"/>
    </source>
</evidence>
<proteinExistence type="predicted"/>
<accession>A0A089QGF0</accession>
<reference evidence="1 2" key="1">
    <citation type="journal article" date="2014" name="PLoS ONE">
        <title>Genome Information of Methylobacterium oryzae, a Plant-Probiotic Methylotroph in the Phyllosphere.</title>
        <authorList>
            <person name="Kwak M.J."/>
            <person name="Jeong H."/>
            <person name="Madhaiyan M."/>
            <person name="Lee Y."/>
            <person name="Sa T.M."/>
            <person name="Oh T.K."/>
            <person name="Kim J.F."/>
        </authorList>
    </citation>
    <scope>NUCLEOTIDE SEQUENCE [LARGE SCALE GENOMIC DNA]</scope>
    <source>
        <strain evidence="1 2">CBMB20</strain>
    </source>
</reference>
<dbReference type="AlphaFoldDB" id="A0A089QGF0"/>